<accession>A0A1H6JDP4</accession>
<feature type="compositionally biased region" description="Low complexity" evidence="1">
    <location>
        <begin position="38"/>
        <end position="58"/>
    </location>
</feature>
<feature type="region of interest" description="Disordered" evidence="1">
    <location>
        <begin position="35"/>
        <end position="58"/>
    </location>
</feature>
<protein>
    <recommendedName>
        <fullName evidence="5">Lipoprotein</fullName>
    </recommendedName>
</protein>
<proteinExistence type="predicted"/>
<gene>
    <name evidence="3" type="ORF">SAMN02910265_01659</name>
</gene>
<evidence type="ECO:0000313" key="4">
    <source>
        <dbReference type="Proteomes" id="UP000183190"/>
    </source>
</evidence>
<evidence type="ECO:0000256" key="1">
    <source>
        <dbReference type="SAM" id="MobiDB-lite"/>
    </source>
</evidence>
<organism evidence="3 4">
    <name type="scientific">Ruminococcus flavefaciens</name>
    <dbReference type="NCBI Taxonomy" id="1265"/>
    <lineage>
        <taxon>Bacteria</taxon>
        <taxon>Bacillati</taxon>
        <taxon>Bacillota</taxon>
        <taxon>Clostridia</taxon>
        <taxon>Eubacteriales</taxon>
        <taxon>Oscillospiraceae</taxon>
        <taxon>Ruminococcus</taxon>
    </lineage>
</organism>
<dbReference type="PROSITE" id="PS51257">
    <property type="entry name" value="PROKAR_LIPOPROTEIN"/>
    <property type="match status" value="1"/>
</dbReference>
<evidence type="ECO:0000256" key="2">
    <source>
        <dbReference type="SAM" id="SignalP"/>
    </source>
</evidence>
<feature type="chain" id="PRO_5038945688" description="Lipoprotein" evidence="2">
    <location>
        <begin position="22"/>
        <end position="292"/>
    </location>
</feature>
<dbReference type="OrthoDB" id="1818119at2"/>
<name>A0A1H6JDP4_RUMFL</name>
<evidence type="ECO:0008006" key="5">
    <source>
        <dbReference type="Google" id="ProtNLM"/>
    </source>
</evidence>
<dbReference type="AlphaFoldDB" id="A0A1H6JDP4"/>
<reference evidence="3 4" key="1">
    <citation type="submission" date="2016-10" db="EMBL/GenBank/DDBJ databases">
        <authorList>
            <person name="de Groot N.N."/>
        </authorList>
    </citation>
    <scope>NUCLEOTIDE SEQUENCE [LARGE SCALE GENOMIC DNA]</scope>
    <source>
        <strain evidence="3 4">YAD2003</strain>
    </source>
</reference>
<sequence>MKRKILASVIMTAAFVLTLTAACSDNNSEDYIREHTTTEPTTTVTETTTTTTEATTEATTAARKEYQELVNTYSGTYVATQGLTGLDFSVFGVDDDGKIQALFSFHEDPANPGVPTGSYHMEGTVEKSDNDDIITVDFKGAEWEKKPETYHIIEFKGVFDLKNGTLESDDYEIKLKKSAGADLTYLINNYDGLYSPDIGDNTIKLTVEDVGVHGDLQAVFEYEPQMGKKSSFITIGQVTNIAPDGKVTVTFEGSEWIEEADDKKFIDFEGVFSADGLSFTENGGHNIRVYAQ</sequence>
<dbReference type="RefSeq" id="WP_074716289.1">
    <property type="nucleotide sequence ID" value="NZ_FNWV01000005.1"/>
</dbReference>
<evidence type="ECO:0000313" key="3">
    <source>
        <dbReference type="EMBL" id="SEH60340.1"/>
    </source>
</evidence>
<dbReference type="Proteomes" id="UP000183190">
    <property type="component" value="Unassembled WGS sequence"/>
</dbReference>
<keyword evidence="2" id="KW-0732">Signal</keyword>
<feature type="signal peptide" evidence="2">
    <location>
        <begin position="1"/>
        <end position="21"/>
    </location>
</feature>
<dbReference type="EMBL" id="FNWV01000005">
    <property type="protein sequence ID" value="SEH60340.1"/>
    <property type="molecule type" value="Genomic_DNA"/>
</dbReference>